<evidence type="ECO:0000256" key="2">
    <source>
        <dbReference type="ARBA" id="ARBA00006490"/>
    </source>
</evidence>
<evidence type="ECO:0000256" key="14">
    <source>
        <dbReference type="ARBA" id="ARBA00023266"/>
    </source>
</evidence>
<keyword evidence="12" id="KW-0408">Iron</keyword>
<feature type="site" description="Important for catalytic activity" evidence="16">
    <location>
        <position position="407"/>
    </location>
</feature>
<dbReference type="SUPFAM" id="SSF55326">
    <property type="entry name" value="PurM N-terminal domain-like"/>
    <property type="match status" value="1"/>
</dbReference>
<dbReference type="NCBIfam" id="NF002098">
    <property type="entry name" value="PRK00943.1"/>
    <property type="match status" value="1"/>
</dbReference>
<dbReference type="Gene3D" id="3.30.1330.10">
    <property type="entry name" value="PurM-like, N-terminal domain"/>
    <property type="match status" value="1"/>
</dbReference>
<evidence type="ECO:0000256" key="3">
    <source>
        <dbReference type="ARBA" id="ARBA00008026"/>
    </source>
</evidence>
<keyword evidence="5" id="KW-0001">2Fe-2S</keyword>
<proteinExistence type="inferred from homology"/>
<reference evidence="21" key="1">
    <citation type="journal article" date="2020" name="mSystems">
        <title>Genome- and Community-Level Interaction Insights into Carbon Utilization and Element Cycling Functions of Hydrothermarchaeota in Hydrothermal Sediment.</title>
        <authorList>
            <person name="Zhou Z."/>
            <person name="Liu Y."/>
            <person name="Xu W."/>
            <person name="Pan J."/>
            <person name="Luo Z.H."/>
            <person name="Li M."/>
        </authorList>
    </citation>
    <scope>NUCLEOTIDE SEQUENCE [LARGE SCALE GENOMIC DNA]</scope>
    <source>
        <strain evidence="21">HyVt-527</strain>
    </source>
</reference>
<keyword evidence="7 16" id="KW-0547">Nucleotide-binding</keyword>
<dbReference type="GO" id="GO:0016260">
    <property type="term" value="P:selenocysteine biosynthetic process"/>
    <property type="evidence" value="ECO:0007669"/>
    <property type="project" value="InterPro"/>
</dbReference>
<dbReference type="Pfam" id="PF00586">
    <property type="entry name" value="AIRS"/>
    <property type="match status" value="1"/>
</dbReference>
<dbReference type="PANTHER" id="PTHR11601:SF34">
    <property type="entry name" value="CYSTEINE DESULFURASE"/>
    <property type="match status" value="1"/>
</dbReference>
<keyword evidence="6 16" id="KW-0479">Metal-binding</keyword>
<dbReference type="PROSITE" id="PS00595">
    <property type="entry name" value="AA_TRANSFER_CLASS_5"/>
    <property type="match status" value="1"/>
</dbReference>
<dbReference type="Proteomes" id="UP000886124">
    <property type="component" value="Unassembled WGS sequence"/>
</dbReference>
<feature type="binding site" evidence="16">
    <location>
        <position position="477"/>
    </location>
    <ligand>
        <name>Mg(2+)</name>
        <dbReference type="ChEBI" id="CHEBI:18420"/>
    </ligand>
</feature>
<feature type="binding site" description="in other chain" evidence="16">
    <location>
        <position position="407"/>
    </location>
    <ligand>
        <name>ATP</name>
        <dbReference type="ChEBI" id="CHEBI:30616"/>
        <note>ligand shared between dimeric partners</note>
    </ligand>
</feature>
<dbReference type="EMBL" id="DROD01000387">
    <property type="protein sequence ID" value="HHJ52653.1"/>
    <property type="molecule type" value="Genomic_DNA"/>
</dbReference>
<keyword evidence="10 16" id="KW-0460">Magnesium</keyword>
<evidence type="ECO:0000256" key="16">
    <source>
        <dbReference type="HAMAP-Rule" id="MF_00625"/>
    </source>
</evidence>
<dbReference type="FunFam" id="3.90.650.10:FF:000004">
    <property type="entry name" value="Selenide, water dikinase"/>
    <property type="match status" value="1"/>
</dbReference>
<keyword evidence="8 16" id="KW-0418">Kinase</keyword>
<dbReference type="InterPro" id="IPR036921">
    <property type="entry name" value="PurM-like_N_sf"/>
</dbReference>
<feature type="binding site" description="in other chain" evidence="16">
    <location>
        <begin position="434"/>
        <end position="436"/>
    </location>
    <ligand>
        <name>ATP</name>
        <dbReference type="ChEBI" id="CHEBI:30616"/>
        <note>ligand shared between dimeric partners</note>
    </ligand>
</feature>
<comment type="catalytic activity">
    <reaction evidence="16">
        <text>hydrogenselenide + ATP + H2O = selenophosphate + AMP + phosphate + 2 H(+)</text>
        <dbReference type="Rhea" id="RHEA:18737"/>
        <dbReference type="ChEBI" id="CHEBI:15377"/>
        <dbReference type="ChEBI" id="CHEBI:15378"/>
        <dbReference type="ChEBI" id="CHEBI:16144"/>
        <dbReference type="ChEBI" id="CHEBI:29317"/>
        <dbReference type="ChEBI" id="CHEBI:30616"/>
        <dbReference type="ChEBI" id="CHEBI:43474"/>
        <dbReference type="ChEBI" id="CHEBI:456215"/>
        <dbReference type="EC" id="2.7.9.3"/>
    </reaction>
</comment>
<feature type="domain" description="PurM-like C-terminal" evidence="20">
    <location>
        <begin position="555"/>
        <end position="730"/>
    </location>
</feature>
<evidence type="ECO:0000256" key="10">
    <source>
        <dbReference type="ARBA" id="ARBA00022842"/>
    </source>
</evidence>
<dbReference type="InterPro" id="IPR015422">
    <property type="entry name" value="PyrdxlP-dep_Trfase_small"/>
</dbReference>
<dbReference type="Pfam" id="PF02769">
    <property type="entry name" value="AIRS_C"/>
    <property type="match status" value="1"/>
</dbReference>
<feature type="binding site" description="in other chain" evidence="16">
    <location>
        <position position="477"/>
    </location>
    <ligand>
        <name>ATP</name>
        <dbReference type="ChEBI" id="CHEBI:30616"/>
        <note>ligand shared between dimeric partners</note>
    </ligand>
</feature>
<dbReference type="HAMAP" id="MF_00625">
    <property type="entry name" value="SelD"/>
    <property type="match status" value="1"/>
</dbReference>
<dbReference type="GO" id="GO:0031071">
    <property type="term" value="F:cysteine desulfurase activity"/>
    <property type="evidence" value="ECO:0007669"/>
    <property type="project" value="UniProtKB-EC"/>
</dbReference>
<evidence type="ECO:0000256" key="1">
    <source>
        <dbReference type="ARBA" id="ARBA00001933"/>
    </source>
</evidence>
<feature type="binding site" evidence="16">
    <location>
        <begin position="525"/>
        <end position="527"/>
    </location>
    <ligand>
        <name>ATP</name>
        <dbReference type="ChEBI" id="CHEBI:30616"/>
        <note>ligand shared between dimeric partners</note>
    </ligand>
</feature>
<dbReference type="EC" id="2.7.9.3" evidence="16"/>
<dbReference type="NCBIfam" id="TIGR00476">
    <property type="entry name" value="selD"/>
    <property type="match status" value="1"/>
</dbReference>
<evidence type="ECO:0000256" key="12">
    <source>
        <dbReference type="ARBA" id="ARBA00023004"/>
    </source>
</evidence>
<evidence type="ECO:0000259" key="19">
    <source>
        <dbReference type="Pfam" id="PF00586"/>
    </source>
</evidence>
<feature type="binding site" evidence="16">
    <location>
        <position position="437"/>
    </location>
    <ligand>
        <name>Mg(2+)</name>
        <dbReference type="ChEBI" id="CHEBI:18420"/>
    </ligand>
</feature>
<comment type="caution">
    <text evidence="21">The sequence shown here is derived from an EMBL/GenBank/DDBJ whole genome shotgun (WGS) entry which is preliminary data.</text>
</comment>
<keyword evidence="11" id="KW-0663">Pyridoxal phosphate</keyword>
<dbReference type="SUPFAM" id="SSF56042">
    <property type="entry name" value="PurM C-terminal domain-like"/>
    <property type="match status" value="1"/>
</dbReference>
<evidence type="ECO:0000256" key="5">
    <source>
        <dbReference type="ARBA" id="ARBA00022714"/>
    </source>
</evidence>
<keyword evidence="9 16" id="KW-0067">ATP-binding</keyword>
<comment type="function">
    <text evidence="16">Synthesizes selenophosphate from selenide and ATP.</text>
</comment>
<dbReference type="GO" id="GO:0000287">
    <property type="term" value="F:magnesium ion binding"/>
    <property type="evidence" value="ECO:0007669"/>
    <property type="project" value="UniProtKB-UniRule"/>
</dbReference>
<dbReference type="CDD" id="cd02195">
    <property type="entry name" value="SelD"/>
    <property type="match status" value="1"/>
</dbReference>
<evidence type="ECO:0000259" key="20">
    <source>
        <dbReference type="Pfam" id="PF02769"/>
    </source>
</evidence>
<dbReference type="InterPro" id="IPR004536">
    <property type="entry name" value="SPS/SelD"/>
</dbReference>
<keyword evidence="13" id="KW-0411">Iron-sulfur</keyword>
<dbReference type="GO" id="GO:0051537">
    <property type="term" value="F:2 iron, 2 sulfur cluster binding"/>
    <property type="evidence" value="ECO:0007669"/>
    <property type="project" value="UniProtKB-KW"/>
</dbReference>
<name>A0A7V5PP36_CALAY</name>
<evidence type="ECO:0000256" key="8">
    <source>
        <dbReference type="ARBA" id="ARBA00022777"/>
    </source>
</evidence>
<dbReference type="NCBIfam" id="NF002806">
    <property type="entry name" value="PRK02948.1"/>
    <property type="match status" value="1"/>
</dbReference>
<feature type="binding site" evidence="16">
    <location>
        <position position="613"/>
    </location>
    <ligand>
        <name>Mg(2+)</name>
        <dbReference type="ChEBI" id="CHEBI:18420"/>
    </ligand>
</feature>
<accession>A0A7V5PP36</accession>
<evidence type="ECO:0000313" key="21">
    <source>
        <dbReference type="EMBL" id="HHJ52653.1"/>
    </source>
</evidence>
<dbReference type="InterPro" id="IPR015421">
    <property type="entry name" value="PyrdxlP-dep_Trfase_major"/>
</dbReference>
<feature type="binding site" description="in other chain" evidence="16">
    <location>
        <position position="454"/>
    </location>
    <ligand>
        <name>ATP</name>
        <dbReference type="ChEBI" id="CHEBI:30616"/>
        <note>ligand shared between dimeric partners</note>
    </ligand>
</feature>
<evidence type="ECO:0000259" key="18">
    <source>
        <dbReference type="Pfam" id="PF00266"/>
    </source>
</evidence>
<dbReference type="InterPro" id="IPR015424">
    <property type="entry name" value="PyrdxlP-dep_Trfase"/>
</dbReference>
<dbReference type="InterPro" id="IPR016188">
    <property type="entry name" value="PurM-like_N"/>
</dbReference>
<sequence length="736" mass="80048">MKYPIYLDYNATTPIDPRVAEAMLPYIHEHFGNPSSSHLFGTRAKKAVENARAQVAELLGVRPDEIVFTSGGSESNNYAIKGVAFAYKEKGNHIITSSVEHPAVIEVCRFLENKGFKITYLPVDEYGLVDPDEVKRAITPQTILISIMHANNEVGTIQPIAEIARIAHEHGVLMHSDCAQSVGKIPVRADELGVDLLSVAGHKLYAPKGIGALYIRSGVRLEKLIHGADHERNLRAGTENVIEIVGLGKACALVGQDFEKAMNHLRDMRDYLEHALIERFPDTKVNGHPERRLPNTTSISFKGLEANTIVSELSEKVAVSAGAACHSENVEVSSVLKAMDVPLEYAMGTIRFSVGRFTTRDELDRAIEEISRVIENLQPSATPIFLQTNLSDVKLTHFTHGLGCACKLRPQLLEEVLRQLPAASDAKILVGTDTADDAAVYQIDERTALIHTVDFFTPVVDDPFQFGAVAAANSLSDIYAMGGRPLFALNVVGFPSNRLPIAVLEQILKGAQSVAEQAGISIIGGHTVDDTEPKFGLAVSGVVAPDKIIRNRGAQPGDYLVLTKPLGTGILATALKRGLLSAQQQAMLFHTMAELNRAAAEAMQAVGVHACTDITGFGLLGHLLEMMKASQTSAHLRFDDIPFLEGVRKQAASGVVPGGTKDNQEYTRPFVRYADALGEIDQMLLNDAQTSGGLLIAVAEDKKEALLKELDRREVETRAVIGRLMERKGDEYIRIE</sequence>
<dbReference type="SUPFAM" id="SSF53383">
    <property type="entry name" value="PLP-dependent transferases"/>
    <property type="match status" value="1"/>
</dbReference>
<feature type="domain" description="PurM-like N-terminal" evidence="19">
    <location>
        <begin position="436"/>
        <end position="543"/>
    </location>
</feature>
<comment type="catalytic activity">
    <reaction evidence="15">
        <text>(sulfur carrier)-H + L-cysteine = (sulfur carrier)-SH + L-alanine</text>
        <dbReference type="Rhea" id="RHEA:43892"/>
        <dbReference type="Rhea" id="RHEA-COMP:14737"/>
        <dbReference type="Rhea" id="RHEA-COMP:14739"/>
        <dbReference type="ChEBI" id="CHEBI:29917"/>
        <dbReference type="ChEBI" id="CHEBI:35235"/>
        <dbReference type="ChEBI" id="CHEBI:57972"/>
        <dbReference type="ChEBI" id="CHEBI:64428"/>
        <dbReference type="EC" id="2.8.1.7"/>
    </reaction>
</comment>
<dbReference type="PANTHER" id="PTHR11601">
    <property type="entry name" value="CYSTEINE DESULFURYLASE FAMILY MEMBER"/>
    <property type="match status" value="1"/>
</dbReference>
<dbReference type="AlphaFoldDB" id="A0A7V5PP36"/>
<evidence type="ECO:0000256" key="13">
    <source>
        <dbReference type="ARBA" id="ARBA00023014"/>
    </source>
</evidence>
<evidence type="ECO:0000256" key="4">
    <source>
        <dbReference type="ARBA" id="ARBA00022679"/>
    </source>
</evidence>
<dbReference type="GO" id="GO:0005524">
    <property type="term" value="F:ATP binding"/>
    <property type="evidence" value="ECO:0007669"/>
    <property type="project" value="UniProtKB-UniRule"/>
</dbReference>
<comment type="similarity">
    <text evidence="2">Belongs to the class-V pyridoxal-phosphate-dependent aminotransferase family. NifS/IscS subfamily.</text>
</comment>
<dbReference type="InterPro" id="IPR036676">
    <property type="entry name" value="PurM-like_C_sf"/>
</dbReference>
<evidence type="ECO:0000256" key="17">
    <source>
        <dbReference type="RuleBase" id="RU004504"/>
    </source>
</evidence>
<evidence type="ECO:0000256" key="9">
    <source>
        <dbReference type="ARBA" id="ARBA00022840"/>
    </source>
</evidence>
<evidence type="ECO:0000256" key="7">
    <source>
        <dbReference type="ARBA" id="ARBA00022741"/>
    </source>
</evidence>
<feature type="domain" description="Aminotransferase class V" evidence="18">
    <location>
        <begin position="5"/>
        <end position="365"/>
    </location>
</feature>
<dbReference type="InterPro" id="IPR020578">
    <property type="entry name" value="Aminotrans_V_PyrdxlP_BS"/>
</dbReference>
<comment type="subunit">
    <text evidence="16">Homodimer.</text>
</comment>
<dbReference type="Gene3D" id="3.90.650.10">
    <property type="entry name" value="PurM-like C-terminal domain"/>
    <property type="match status" value="1"/>
</dbReference>
<gene>
    <name evidence="16 21" type="primary">selD</name>
    <name evidence="21" type="ORF">ENJ89_05620</name>
</gene>
<dbReference type="InterPro" id="IPR010918">
    <property type="entry name" value="PurM-like_C_dom"/>
</dbReference>
<dbReference type="Gene3D" id="3.40.640.10">
    <property type="entry name" value="Type I PLP-dependent aspartate aminotransferase-like (Major domain)"/>
    <property type="match status" value="1"/>
</dbReference>
<comment type="similarity">
    <text evidence="3 16">Belongs to the selenophosphate synthase 1 family. Class I subfamily.</text>
</comment>
<evidence type="ECO:0000256" key="15">
    <source>
        <dbReference type="ARBA" id="ARBA00050776"/>
    </source>
</evidence>
<dbReference type="InterPro" id="IPR023061">
    <property type="entry name" value="SelD_I"/>
</dbReference>
<dbReference type="Gene3D" id="3.90.1150.10">
    <property type="entry name" value="Aspartate Aminotransferase, domain 1"/>
    <property type="match status" value="1"/>
</dbReference>
<dbReference type="FunFam" id="3.40.640.10:FF:000003">
    <property type="entry name" value="Cysteine desulfurase IscS"/>
    <property type="match status" value="1"/>
</dbReference>
<protein>
    <recommendedName>
        <fullName evidence="16">Selenide, water dikinase</fullName>
        <ecNumber evidence="16">2.7.9.3</ecNumber>
    </recommendedName>
    <alternativeName>
        <fullName evidence="16">Selenium donor protein</fullName>
    </alternativeName>
    <alternativeName>
        <fullName evidence="16">Selenophosphate synthase</fullName>
    </alternativeName>
</protein>
<comment type="cofactor">
    <cofactor evidence="1 17">
        <name>pyridoxal 5'-phosphate</name>
        <dbReference type="ChEBI" id="CHEBI:597326"/>
    </cofactor>
</comment>
<feature type="active site" evidence="16">
    <location>
        <position position="404"/>
    </location>
</feature>
<organism evidence="21">
    <name type="scientific">Caldithrix abyssi</name>
    <dbReference type="NCBI Taxonomy" id="187145"/>
    <lineage>
        <taxon>Bacteria</taxon>
        <taxon>Pseudomonadati</taxon>
        <taxon>Calditrichota</taxon>
        <taxon>Calditrichia</taxon>
        <taxon>Calditrichales</taxon>
        <taxon>Calditrichaceae</taxon>
        <taxon>Caldithrix</taxon>
    </lineage>
</organism>
<dbReference type="Pfam" id="PF00266">
    <property type="entry name" value="Aminotran_5"/>
    <property type="match status" value="1"/>
</dbReference>
<dbReference type="GO" id="GO:0004756">
    <property type="term" value="F:selenide, water dikinase activity"/>
    <property type="evidence" value="ECO:0007669"/>
    <property type="project" value="UniProtKB-UniRule"/>
</dbReference>
<comment type="cofactor">
    <cofactor evidence="16">
        <name>Mg(2+)</name>
        <dbReference type="ChEBI" id="CHEBI:18420"/>
    </cofactor>
    <text evidence="16">Binds 1 Mg(2+) ion per monomer.</text>
</comment>
<evidence type="ECO:0000256" key="6">
    <source>
        <dbReference type="ARBA" id="ARBA00022723"/>
    </source>
</evidence>
<dbReference type="InterPro" id="IPR000192">
    <property type="entry name" value="Aminotrans_V_dom"/>
</dbReference>
<keyword evidence="4 16" id="KW-0808">Transferase</keyword>
<evidence type="ECO:0000256" key="11">
    <source>
        <dbReference type="ARBA" id="ARBA00022898"/>
    </source>
</evidence>
<keyword evidence="14 16" id="KW-0711">Selenium</keyword>
<dbReference type="FunFam" id="3.30.1330.10:FF:000003">
    <property type="entry name" value="Selenide, water dikinase"/>
    <property type="match status" value="1"/>
</dbReference>